<evidence type="ECO:0000313" key="2">
    <source>
        <dbReference type="Proteomes" id="UP001396334"/>
    </source>
</evidence>
<proteinExistence type="predicted"/>
<protein>
    <submittedName>
        <fullName evidence="1">Uncharacterized protein</fullName>
    </submittedName>
</protein>
<gene>
    <name evidence="1" type="ORF">V6N11_067193</name>
</gene>
<accession>A0ABR2SQ46</accession>
<comment type="caution">
    <text evidence="1">The sequence shown here is derived from an EMBL/GenBank/DDBJ whole genome shotgun (WGS) entry which is preliminary data.</text>
</comment>
<dbReference type="EMBL" id="JBBPBN010000012">
    <property type="protein sequence ID" value="KAK9027355.1"/>
    <property type="molecule type" value="Genomic_DNA"/>
</dbReference>
<reference evidence="1 2" key="1">
    <citation type="journal article" date="2024" name="G3 (Bethesda)">
        <title>Genome assembly of Hibiscus sabdariffa L. provides insights into metabolisms of medicinal natural products.</title>
        <authorList>
            <person name="Kim T."/>
        </authorList>
    </citation>
    <scope>NUCLEOTIDE SEQUENCE [LARGE SCALE GENOMIC DNA]</scope>
    <source>
        <strain evidence="1">TK-2024</strain>
        <tissue evidence="1">Old leaves</tissue>
    </source>
</reference>
<name>A0ABR2SQ46_9ROSI</name>
<sequence length="112" mass="13074">MRCQFLLIASSPTWLDRLHSLNLDPIAVRPPVEFYPARNEKLSFKFLLNLVLYGCSVPLQIYILSIYCWREDKEHLQLEAAKQFGSDSVRVRIILGFFKLGPFRIRIFSELG</sequence>
<evidence type="ECO:0000313" key="1">
    <source>
        <dbReference type="EMBL" id="KAK9027355.1"/>
    </source>
</evidence>
<dbReference type="Proteomes" id="UP001396334">
    <property type="component" value="Unassembled WGS sequence"/>
</dbReference>
<organism evidence="1 2">
    <name type="scientific">Hibiscus sabdariffa</name>
    <name type="common">roselle</name>
    <dbReference type="NCBI Taxonomy" id="183260"/>
    <lineage>
        <taxon>Eukaryota</taxon>
        <taxon>Viridiplantae</taxon>
        <taxon>Streptophyta</taxon>
        <taxon>Embryophyta</taxon>
        <taxon>Tracheophyta</taxon>
        <taxon>Spermatophyta</taxon>
        <taxon>Magnoliopsida</taxon>
        <taxon>eudicotyledons</taxon>
        <taxon>Gunneridae</taxon>
        <taxon>Pentapetalae</taxon>
        <taxon>rosids</taxon>
        <taxon>malvids</taxon>
        <taxon>Malvales</taxon>
        <taxon>Malvaceae</taxon>
        <taxon>Malvoideae</taxon>
        <taxon>Hibiscus</taxon>
    </lineage>
</organism>
<keyword evidence="2" id="KW-1185">Reference proteome</keyword>